<evidence type="ECO:0000256" key="1">
    <source>
        <dbReference type="SAM" id="MobiDB-lite"/>
    </source>
</evidence>
<comment type="caution">
    <text evidence="3">The sequence shown here is derived from an EMBL/GenBank/DDBJ whole genome shotgun (WGS) entry which is preliminary data.</text>
</comment>
<feature type="compositionally biased region" description="Basic and acidic residues" evidence="1">
    <location>
        <begin position="250"/>
        <end position="260"/>
    </location>
</feature>
<accession>A0AAN9BEK9</accession>
<gene>
    <name evidence="3" type="ORF">V1264_019100</name>
</gene>
<reference evidence="3 4" key="1">
    <citation type="submission" date="2024-02" db="EMBL/GenBank/DDBJ databases">
        <title>Chromosome-scale genome assembly of the rough periwinkle Littorina saxatilis.</title>
        <authorList>
            <person name="De Jode A."/>
            <person name="Faria R."/>
            <person name="Formenti G."/>
            <person name="Sims Y."/>
            <person name="Smith T.P."/>
            <person name="Tracey A."/>
            <person name="Wood J.M.D."/>
            <person name="Zagrodzka Z.B."/>
            <person name="Johannesson K."/>
            <person name="Butlin R.K."/>
            <person name="Leder E.H."/>
        </authorList>
    </citation>
    <scope>NUCLEOTIDE SEQUENCE [LARGE SCALE GENOMIC DNA]</scope>
    <source>
        <strain evidence="3">Snail1</strain>
        <tissue evidence="3">Muscle</tissue>
    </source>
</reference>
<dbReference type="PROSITE" id="PS50209">
    <property type="entry name" value="CARD"/>
    <property type="match status" value="1"/>
</dbReference>
<dbReference type="AlphaFoldDB" id="A0AAN9BEK9"/>
<feature type="compositionally biased region" description="Polar residues" evidence="1">
    <location>
        <begin position="158"/>
        <end position="176"/>
    </location>
</feature>
<dbReference type="EMBL" id="JBAMIC010000008">
    <property type="protein sequence ID" value="KAK7104370.1"/>
    <property type="molecule type" value="Genomic_DNA"/>
</dbReference>
<sequence length="296" mass="33072">MDPLQLEVIDSNHTHLVASLRANDVIDWLLKEGAITRFEYDQLRRTEAQGARAMNRLLILTLRRKGGNAYPALLRAMRSSGQDHLCDVILSSEHNIHDGIRADIHEQKFTFAHHHGSHEKNNGFGPGALEVRAGTSGTLHGTTTLAARQPVRSPLTPPTQGNDYARSVWSSQTAQQRKAETPSTTWQHSPPPSPPRLQKPHISREPSLQFKHPPSKETPQESRQTSAQYKTPPASAYSANPQSEAGQDAEVQRLQRELNETRQSQSKTESELRHQIQQMEKDKQSGQNTGKSCVVM</sequence>
<dbReference type="CDD" id="cd01671">
    <property type="entry name" value="CARD"/>
    <property type="match status" value="1"/>
</dbReference>
<evidence type="ECO:0000313" key="4">
    <source>
        <dbReference type="Proteomes" id="UP001374579"/>
    </source>
</evidence>
<feature type="compositionally biased region" description="Low complexity" evidence="1">
    <location>
        <begin position="133"/>
        <end position="147"/>
    </location>
</feature>
<dbReference type="Pfam" id="PF00619">
    <property type="entry name" value="CARD"/>
    <property type="match status" value="1"/>
</dbReference>
<name>A0AAN9BEK9_9CAEN</name>
<proteinExistence type="predicted"/>
<dbReference type="InterPro" id="IPR001315">
    <property type="entry name" value="CARD"/>
</dbReference>
<dbReference type="GO" id="GO:0042981">
    <property type="term" value="P:regulation of apoptotic process"/>
    <property type="evidence" value="ECO:0007669"/>
    <property type="project" value="InterPro"/>
</dbReference>
<dbReference type="SMART" id="SM00114">
    <property type="entry name" value="CARD"/>
    <property type="match status" value="1"/>
</dbReference>
<feature type="compositionally biased region" description="Polar residues" evidence="1">
    <location>
        <begin position="285"/>
        <end position="296"/>
    </location>
</feature>
<protein>
    <recommendedName>
        <fullName evidence="2">CARD domain-containing protein</fullName>
    </recommendedName>
</protein>
<feature type="domain" description="CARD" evidence="2">
    <location>
        <begin position="1"/>
        <end position="92"/>
    </location>
</feature>
<dbReference type="SUPFAM" id="SSF47986">
    <property type="entry name" value="DEATH domain"/>
    <property type="match status" value="1"/>
</dbReference>
<evidence type="ECO:0000259" key="2">
    <source>
        <dbReference type="PROSITE" id="PS50209"/>
    </source>
</evidence>
<dbReference type="InterPro" id="IPR011029">
    <property type="entry name" value="DEATH-like_dom_sf"/>
</dbReference>
<feature type="region of interest" description="Disordered" evidence="1">
    <location>
        <begin position="115"/>
        <end position="296"/>
    </location>
</feature>
<organism evidence="3 4">
    <name type="scientific">Littorina saxatilis</name>
    <dbReference type="NCBI Taxonomy" id="31220"/>
    <lineage>
        <taxon>Eukaryota</taxon>
        <taxon>Metazoa</taxon>
        <taxon>Spiralia</taxon>
        <taxon>Lophotrochozoa</taxon>
        <taxon>Mollusca</taxon>
        <taxon>Gastropoda</taxon>
        <taxon>Caenogastropoda</taxon>
        <taxon>Littorinimorpha</taxon>
        <taxon>Littorinoidea</taxon>
        <taxon>Littorinidae</taxon>
        <taxon>Littorina</taxon>
    </lineage>
</organism>
<feature type="compositionally biased region" description="Basic and acidic residues" evidence="1">
    <location>
        <begin position="268"/>
        <end position="284"/>
    </location>
</feature>
<dbReference type="Proteomes" id="UP001374579">
    <property type="component" value="Unassembled WGS sequence"/>
</dbReference>
<evidence type="ECO:0000313" key="3">
    <source>
        <dbReference type="EMBL" id="KAK7104370.1"/>
    </source>
</evidence>
<keyword evidence="4" id="KW-1185">Reference proteome</keyword>
<dbReference type="Gene3D" id="1.10.533.10">
    <property type="entry name" value="Death Domain, Fas"/>
    <property type="match status" value="1"/>
</dbReference>